<evidence type="ECO:0000256" key="8">
    <source>
        <dbReference type="SAM" id="Phobius"/>
    </source>
</evidence>
<feature type="transmembrane region" description="Helical" evidence="8">
    <location>
        <begin position="67"/>
        <end position="88"/>
    </location>
</feature>
<feature type="transmembrane region" description="Helical" evidence="8">
    <location>
        <begin position="189"/>
        <end position="206"/>
    </location>
</feature>
<evidence type="ECO:0000313" key="10">
    <source>
        <dbReference type="Proteomes" id="UP000265715"/>
    </source>
</evidence>
<feature type="transmembrane region" description="Helical" evidence="8">
    <location>
        <begin position="135"/>
        <end position="156"/>
    </location>
</feature>
<dbReference type="InterPro" id="IPR000522">
    <property type="entry name" value="ABC_transptr_permease_BtuC"/>
</dbReference>
<evidence type="ECO:0000256" key="3">
    <source>
        <dbReference type="ARBA" id="ARBA00022448"/>
    </source>
</evidence>
<comment type="caution">
    <text evidence="9">The sequence shown here is derived from an EMBL/GenBank/DDBJ whole genome shotgun (WGS) entry which is preliminary data.</text>
</comment>
<feature type="transmembrane region" description="Helical" evidence="8">
    <location>
        <begin position="163"/>
        <end position="183"/>
    </location>
</feature>
<evidence type="ECO:0000256" key="2">
    <source>
        <dbReference type="ARBA" id="ARBA00007935"/>
    </source>
</evidence>
<reference evidence="9 10" key="1">
    <citation type="submission" date="2018-08" db="EMBL/GenBank/DDBJ databases">
        <title>Meiothermus terrae DSM 26712 genome sequencing project.</title>
        <authorList>
            <person name="Da Costa M.S."/>
            <person name="Albuquerque L."/>
            <person name="Raposo P."/>
            <person name="Froufe H.J.C."/>
            <person name="Barroso C.S."/>
            <person name="Egas C."/>
        </authorList>
    </citation>
    <scope>NUCLEOTIDE SEQUENCE [LARGE SCALE GENOMIC DNA]</scope>
    <source>
        <strain evidence="9 10">DSM 26712</strain>
    </source>
</reference>
<keyword evidence="7 8" id="KW-0472">Membrane</keyword>
<comment type="similarity">
    <text evidence="2">Belongs to the binding-protein-dependent transport system permease family. FecCD subfamily.</text>
</comment>
<protein>
    <submittedName>
        <fullName evidence="9">Hemin transport system permease protein HmuU</fullName>
    </submittedName>
</protein>
<proteinExistence type="inferred from homology"/>
<keyword evidence="4" id="KW-1003">Cell membrane</keyword>
<keyword evidence="6 8" id="KW-1133">Transmembrane helix</keyword>
<evidence type="ECO:0000256" key="6">
    <source>
        <dbReference type="ARBA" id="ARBA00022989"/>
    </source>
</evidence>
<sequence>MVRAPALPSGRLPLRLGVTAAMLGLLALGLVLGVGFGAVPVSPAEVLRALAGLEANPIVTELRLPRVLGAMLVGAALGLSGAAFQGLFRNPLADPYLMGSAAGAAFGVTLAVSLAGGLSGAFAQGAVFEALPVSATLFGFLGALLAVAVTLLLSGGASRTHDLILAGVVVGSVLVSLTSYLMLMDADRVRAVFAYTLGNLAFLGWAGVRSVGFYLLLALPLVWAFGRTLNALSLGEETARSLGLPLGRLKLFLIAVVTLLTAAAVAQAGIIGFVGLVAPHILRRLAGGDYRYLLPASALGGAVLMVYADLLARLLIAPAELPVGMVTTLLGGPFFLYLLWRERGRA</sequence>
<evidence type="ECO:0000256" key="1">
    <source>
        <dbReference type="ARBA" id="ARBA00004651"/>
    </source>
</evidence>
<evidence type="ECO:0000256" key="4">
    <source>
        <dbReference type="ARBA" id="ARBA00022475"/>
    </source>
</evidence>
<organism evidence="9 10">
    <name type="scientific">Calidithermus terrae</name>
    <dbReference type="NCBI Taxonomy" id="1408545"/>
    <lineage>
        <taxon>Bacteria</taxon>
        <taxon>Thermotogati</taxon>
        <taxon>Deinococcota</taxon>
        <taxon>Deinococci</taxon>
        <taxon>Thermales</taxon>
        <taxon>Thermaceae</taxon>
        <taxon>Calidithermus</taxon>
    </lineage>
</organism>
<dbReference type="GO" id="GO:0005886">
    <property type="term" value="C:plasma membrane"/>
    <property type="evidence" value="ECO:0007669"/>
    <property type="project" value="UniProtKB-SubCell"/>
</dbReference>
<dbReference type="SUPFAM" id="SSF81345">
    <property type="entry name" value="ABC transporter involved in vitamin B12 uptake, BtuC"/>
    <property type="match status" value="1"/>
</dbReference>
<keyword evidence="10" id="KW-1185">Reference proteome</keyword>
<feature type="transmembrane region" description="Helical" evidence="8">
    <location>
        <begin position="321"/>
        <end position="340"/>
    </location>
</feature>
<comment type="subcellular location">
    <subcellularLocation>
        <location evidence="1">Cell membrane</location>
        <topology evidence="1">Multi-pass membrane protein</topology>
    </subcellularLocation>
</comment>
<evidence type="ECO:0000313" key="9">
    <source>
        <dbReference type="EMBL" id="RIH83299.1"/>
    </source>
</evidence>
<accession>A0A399EJN4</accession>
<dbReference type="GO" id="GO:0033214">
    <property type="term" value="P:siderophore-iron import into cell"/>
    <property type="evidence" value="ECO:0007669"/>
    <property type="project" value="TreeGrafter"/>
</dbReference>
<gene>
    <name evidence="9" type="primary">hmuU_2</name>
    <name evidence="9" type="ORF">Mterra_02316</name>
</gene>
<keyword evidence="5 8" id="KW-0812">Transmembrane</keyword>
<evidence type="ECO:0000256" key="5">
    <source>
        <dbReference type="ARBA" id="ARBA00022692"/>
    </source>
</evidence>
<feature type="transmembrane region" description="Helical" evidence="8">
    <location>
        <begin position="290"/>
        <end position="315"/>
    </location>
</feature>
<dbReference type="CDD" id="cd06550">
    <property type="entry name" value="TM_ABC_iron-siderophores_like"/>
    <property type="match status" value="1"/>
</dbReference>
<keyword evidence="3" id="KW-0813">Transport</keyword>
<evidence type="ECO:0000256" key="7">
    <source>
        <dbReference type="ARBA" id="ARBA00023136"/>
    </source>
</evidence>
<dbReference type="AlphaFoldDB" id="A0A399EJN4"/>
<dbReference type="Proteomes" id="UP000265715">
    <property type="component" value="Unassembled WGS sequence"/>
</dbReference>
<dbReference type="Gene3D" id="1.10.3470.10">
    <property type="entry name" value="ABC transporter involved in vitamin B12 uptake, BtuC"/>
    <property type="match status" value="1"/>
</dbReference>
<dbReference type="GO" id="GO:0022857">
    <property type="term" value="F:transmembrane transporter activity"/>
    <property type="evidence" value="ECO:0007669"/>
    <property type="project" value="InterPro"/>
</dbReference>
<dbReference type="EMBL" id="QXDL01000095">
    <property type="protein sequence ID" value="RIH83299.1"/>
    <property type="molecule type" value="Genomic_DNA"/>
</dbReference>
<name>A0A399EJN4_9DEIN</name>
<dbReference type="PANTHER" id="PTHR30472:SF25">
    <property type="entry name" value="ABC TRANSPORTER PERMEASE PROTEIN MJ0876-RELATED"/>
    <property type="match status" value="1"/>
</dbReference>
<dbReference type="PANTHER" id="PTHR30472">
    <property type="entry name" value="FERRIC ENTEROBACTIN TRANSPORT SYSTEM PERMEASE PROTEIN"/>
    <property type="match status" value="1"/>
</dbReference>
<dbReference type="Pfam" id="PF01032">
    <property type="entry name" value="FecCD"/>
    <property type="match status" value="1"/>
</dbReference>
<dbReference type="InterPro" id="IPR037294">
    <property type="entry name" value="ABC_BtuC-like"/>
</dbReference>
<feature type="transmembrane region" description="Helical" evidence="8">
    <location>
        <begin position="252"/>
        <end position="278"/>
    </location>
</feature>
<dbReference type="FunFam" id="1.10.3470.10:FF:000001">
    <property type="entry name" value="Vitamin B12 ABC transporter permease BtuC"/>
    <property type="match status" value="1"/>
</dbReference>
<feature type="transmembrane region" description="Helical" evidence="8">
    <location>
        <begin position="100"/>
        <end position="123"/>
    </location>
</feature>